<dbReference type="CDD" id="cd06974">
    <property type="entry name" value="TerD_like"/>
    <property type="match status" value="1"/>
</dbReference>
<dbReference type="PANTHER" id="PTHR32097:SF4">
    <property type="entry name" value="GENERAL STRESS PROTEIN 16U"/>
    <property type="match status" value="1"/>
</dbReference>
<evidence type="ECO:0000313" key="4">
    <source>
        <dbReference type="Proteomes" id="UP001500305"/>
    </source>
</evidence>
<dbReference type="Pfam" id="PF02342">
    <property type="entry name" value="TerD"/>
    <property type="match status" value="1"/>
</dbReference>
<name>A0ABN3EBB3_9ACTN</name>
<comment type="caution">
    <text evidence="3">The sequence shown here is derived from an EMBL/GenBank/DDBJ whole genome shotgun (WGS) entry which is preliminary data.</text>
</comment>
<organism evidence="3 4">
    <name type="scientific">Kitasatospora cystarginea</name>
    <dbReference type="NCBI Taxonomy" id="58350"/>
    <lineage>
        <taxon>Bacteria</taxon>
        <taxon>Bacillati</taxon>
        <taxon>Actinomycetota</taxon>
        <taxon>Actinomycetes</taxon>
        <taxon>Kitasatosporales</taxon>
        <taxon>Streptomycetaceae</taxon>
        <taxon>Kitasatospora</taxon>
    </lineage>
</organism>
<proteinExistence type="inferred from homology"/>
<comment type="similarity">
    <text evidence="1">Belongs to the CAPAB/TerDEXZ family.</text>
</comment>
<reference evidence="3 4" key="1">
    <citation type="journal article" date="2019" name="Int. J. Syst. Evol. Microbiol.">
        <title>The Global Catalogue of Microorganisms (GCM) 10K type strain sequencing project: providing services to taxonomists for standard genome sequencing and annotation.</title>
        <authorList>
            <consortium name="The Broad Institute Genomics Platform"/>
            <consortium name="The Broad Institute Genome Sequencing Center for Infectious Disease"/>
            <person name="Wu L."/>
            <person name="Ma J."/>
        </authorList>
    </citation>
    <scope>NUCLEOTIDE SEQUENCE [LARGE SCALE GENOMIC DNA]</scope>
    <source>
        <strain evidence="3 4">JCM 7356</strain>
    </source>
</reference>
<dbReference type="RefSeq" id="WP_344637950.1">
    <property type="nucleotide sequence ID" value="NZ_BAAATR010000018.1"/>
</dbReference>
<dbReference type="Gene3D" id="2.60.60.30">
    <property type="entry name" value="sav2460 like domains"/>
    <property type="match status" value="1"/>
</dbReference>
<evidence type="ECO:0000313" key="3">
    <source>
        <dbReference type="EMBL" id="GAA2253497.1"/>
    </source>
</evidence>
<sequence>MSSLNKGLGRIEVDLQWDPNPAGTVPHDLDLIGATYATDTPDSDPVYLVYFDSRSPDGTITLNRDSRDGRGFGVDERMVLELDRLASRYRRVVVGVAIQQGGGRVTFADIAHPDVRIRERRDQLAAVDFDTVGEATAARVAEFVRDDSGVWRFRASVRGFDADPAAFARIMGS</sequence>
<keyword evidence="4" id="KW-1185">Reference proteome</keyword>
<dbReference type="InterPro" id="IPR051324">
    <property type="entry name" value="Stress/Tellurium_Resist"/>
</dbReference>
<feature type="domain" description="TerD" evidence="2">
    <location>
        <begin position="5"/>
        <end position="166"/>
    </location>
</feature>
<dbReference type="InterPro" id="IPR003325">
    <property type="entry name" value="TerD"/>
</dbReference>
<dbReference type="PANTHER" id="PTHR32097">
    <property type="entry name" value="CAMP-BINDING PROTEIN 1-RELATED"/>
    <property type="match status" value="1"/>
</dbReference>
<evidence type="ECO:0000259" key="2">
    <source>
        <dbReference type="Pfam" id="PF02342"/>
    </source>
</evidence>
<dbReference type="EMBL" id="BAAATR010000018">
    <property type="protein sequence ID" value="GAA2253497.1"/>
    <property type="molecule type" value="Genomic_DNA"/>
</dbReference>
<gene>
    <name evidence="3" type="ORF">GCM10010430_41560</name>
</gene>
<evidence type="ECO:0000256" key="1">
    <source>
        <dbReference type="ARBA" id="ARBA00008775"/>
    </source>
</evidence>
<accession>A0ABN3EBB3</accession>
<dbReference type="Proteomes" id="UP001500305">
    <property type="component" value="Unassembled WGS sequence"/>
</dbReference>
<protein>
    <submittedName>
        <fullName evidence="3">TerD family protein</fullName>
    </submittedName>
</protein>